<proteinExistence type="predicted"/>
<name>A0ABS5S9L0_9BACT</name>
<protein>
    <submittedName>
        <fullName evidence="1">Uncharacterized protein</fullName>
    </submittedName>
</protein>
<gene>
    <name evidence="1" type="ORF">KI810_03305</name>
</gene>
<keyword evidence="2" id="KW-1185">Reference proteome</keyword>
<dbReference type="Proteomes" id="UP000756860">
    <property type="component" value="Unassembled WGS sequence"/>
</dbReference>
<reference evidence="1 2" key="1">
    <citation type="submission" date="2021-05" db="EMBL/GenBank/DDBJ databases">
        <title>The draft genome of Geobacter luticola JCM 17780.</title>
        <authorList>
            <person name="Xu Z."/>
            <person name="Masuda Y."/>
            <person name="Itoh H."/>
            <person name="Senoo K."/>
        </authorList>
    </citation>
    <scope>NUCLEOTIDE SEQUENCE [LARGE SCALE GENOMIC DNA]</scope>
    <source>
        <strain evidence="1 2">JCM 17780</strain>
    </source>
</reference>
<sequence length="68" mass="7082">MSSIEKMMTALLGMIGMASAGTLSGMAYYTATMGKYPVARRSGPKKMAGEGLAGQEHEGGCSIIFRSC</sequence>
<accession>A0ABS5S9L0</accession>
<organism evidence="1 2">
    <name type="scientific">Geomobilimonas luticola</name>
    <dbReference type="NCBI Taxonomy" id="1114878"/>
    <lineage>
        <taxon>Bacteria</taxon>
        <taxon>Pseudomonadati</taxon>
        <taxon>Thermodesulfobacteriota</taxon>
        <taxon>Desulfuromonadia</taxon>
        <taxon>Geobacterales</taxon>
        <taxon>Geobacteraceae</taxon>
        <taxon>Geomobilimonas</taxon>
    </lineage>
</organism>
<comment type="caution">
    <text evidence="1">The sequence shown here is derived from an EMBL/GenBank/DDBJ whole genome shotgun (WGS) entry which is preliminary data.</text>
</comment>
<dbReference type="EMBL" id="JAHCVK010000001">
    <property type="protein sequence ID" value="MBT0652068.1"/>
    <property type="molecule type" value="Genomic_DNA"/>
</dbReference>
<evidence type="ECO:0000313" key="2">
    <source>
        <dbReference type="Proteomes" id="UP000756860"/>
    </source>
</evidence>
<evidence type="ECO:0000313" key="1">
    <source>
        <dbReference type="EMBL" id="MBT0652068.1"/>
    </source>
</evidence>